<proteinExistence type="predicted"/>
<dbReference type="AlphaFoldDB" id="A0A2P2NCI5"/>
<dbReference type="EMBL" id="GGEC01059666">
    <property type="protein sequence ID" value="MBX40150.1"/>
    <property type="molecule type" value="Transcribed_RNA"/>
</dbReference>
<protein>
    <submittedName>
        <fullName evidence="1">Uncharacterized protein</fullName>
    </submittedName>
</protein>
<sequence length="26" mass="3089">MQWLGCLEVLNMYMVVLYHFALADVE</sequence>
<accession>A0A2P2NCI5</accession>
<evidence type="ECO:0000313" key="1">
    <source>
        <dbReference type="EMBL" id="MBX40150.1"/>
    </source>
</evidence>
<name>A0A2P2NCI5_RHIMU</name>
<reference evidence="1" key="1">
    <citation type="submission" date="2018-02" db="EMBL/GenBank/DDBJ databases">
        <title>Rhizophora mucronata_Transcriptome.</title>
        <authorList>
            <person name="Meera S.P."/>
            <person name="Sreeshan A."/>
            <person name="Augustine A."/>
        </authorList>
    </citation>
    <scope>NUCLEOTIDE SEQUENCE</scope>
    <source>
        <tissue evidence="1">Leaf</tissue>
    </source>
</reference>
<organism evidence="1">
    <name type="scientific">Rhizophora mucronata</name>
    <name type="common">Asiatic mangrove</name>
    <dbReference type="NCBI Taxonomy" id="61149"/>
    <lineage>
        <taxon>Eukaryota</taxon>
        <taxon>Viridiplantae</taxon>
        <taxon>Streptophyta</taxon>
        <taxon>Embryophyta</taxon>
        <taxon>Tracheophyta</taxon>
        <taxon>Spermatophyta</taxon>
        <taxon>Magnoliopsida</taxon>
        <taxon>eudicotyledons</taxon>
        <taxon>Gunneridae</taxon>
        <taxon>Pentapetalae</taxon>
        <taxon>rosids</taxon>
        <taxon>fabids</taxon>
        <taxon>Malpighiales</taxon>
        <taxon>Rhizophoraceae</taxon>
        <taxon>Rhizophora</taxon>
    </lineage>
</organism>